<accession>G8UK84</accession>
<sequence length="64" mass="7046">MSVRGISLLFASTRHIGIGWEISVAECGWMGKVIKLTIFVVRSGESIRFYISGFLLNGQTVSII</sequence>
<evidence type="ECO:0000313" key="2">
    <source>
        <dbReference type="Proteomes" id="UP000005436"/>
    </source>
</evidence>
<keyword evidence="2" id="KW-1185">Reference proteome</keyword>
<dbReference type="KEGG" id="tfo:BFO_1337"/>
<organism evidence="1 2">
    <name type="scientific">Tannerella forsythia (strain ATCC 43037 / JCM 10827 / CCUG 21028 A / KCTC 5666 / FDC 338)</name>
    <name type="common">Bacteroides forsythus</name>
    <dbReference type="NCBI Taxonomy" id="203275"/>
    <lineage>
        <taxon>Bacteria</taxon>
        <taxon>Pseudomonadati</taxon>
        <taxon>Bacteroidota</taxon>
        <taxon>Bacteroidia</taxon>
        <taxon>Bacteroidales</taxon>
        <taxon>Tannerellaceae</taxon>
        <taxon>Tannerella</taxon>
    </lineage>
</organism>
<dbReference type="STRING" id="203275.BFO_1337"/>
<gene>
    <name evidence="1" type="ordered locus">BFO_1337</name>
</gene>
<dbReference type="EMBL" id="CP003191">
    <property type="protein sequence ID" value="AEW19845.1"/>
    <property type="molecule type" value="Genomic_DNA"/>
</dbReference>
<reference evidence="2" key="1">
    <citation type="submission" date="2011-12" db="EMBL/GenBank/DDBJ databases">
        <title>Complete sequence of Tannerella forsythia ATCC 43037.</title>
        <authorList>
            <person name="Dewhirst F."/>
            <person name="Tanner A."/>
            <person name="Izard J."/>
            <person name="Brinkac L."/>
            <person name="Durkin A.S."/>
            <person name="Hostetler J."/>
            <person name="Shetty J."/>
            <person name="Torralba M."/>
            <person name="Gill S."/>
            <person name="Nelson K."/>
        </authorList>
    </citation>
    <scope>NUCLEOTIDE SEQUENCE [LARGE SCALE GENOMIC DNA]</scope>
    <source>
        <strain evidence="2">ATCC 43037 / JCM 10827 / CCUG 33226 / KCTC 5666 / FDC 338</strain>
    </source>
</reference>
<dbReference type="AlphaFoldDB" id="G8UK84"/>
<protein>
    <submittedName>
        <fullName evidence="1">Uncharacterized protein</fullName>
    </submittedName>
</protein>
<dbReference type="HOGENOM" id="CLU_2866288_0_0_10"/>
<dbReference type="Proteomes" id="UP000005436">
    <property type="component" value="Chromosome"/>
</dbReference>
<name>G8UK84_TANFA</name>
<proteinExistence type="predicted"/>
<evidence type="ECO:0000313" key="1">
    <source>
        <dbReference type="EMBL" id="AEW19845.1"/>
    </source>
</evidence>